<feature type="region of interest" description="Disordered" evidence="1">
    <location>
        <begin position="598"/>
        <end position="625"/>
    </location>
</feature>
<dbReference type="GO" id="GO:0006749">
    <property type="term" value="P:glutathione metabolic process"/>
    <property type="evidence" value="ECO:0007669"/>
    <property type="project" value="TreeGrafter"/>
</dbReference>
<dbReference type="GO" id="GO:0005829">
    <property type="term" value="C:cytosol"/>
    <property type="evidence" value="ECO:0007669"/>
    <property type="project" value="TreeGrafter"/>
</dbReference>
<evidence type="ECO:0000313" key="3">
    <source>
        <dbReference type="EMBL" id="TMQ64127.1"/>
    </source>
</evidence>
<feature type="region of interest" description="Disordered" evidence="1">
    <location>
        <begin position="551"/>
        <end position="582"/>
    </location>
</feature>
<dbReference type="EMBL" id="VBOY01000094">
    <property type="protein sequence ID" value="TMQ64127.1"/>
    <property type="molecule type" value="Genomic_DNA"/>
</dbReference>
<comment type="caution">
    <text evidence="3">The sequence shown here is derived from an EMBL/GenBank/DDBJ whole genome shotgun (WGS) entry which is preliminary data.</text>
</comment>
<dbReference type="PANTHER" id="PTHR11365:SF23">
    <property type="entry name" value="HYPOTHETICAL 5-OXOPROLINASE (EUROFUNG)-RELATED"/>
    <property type="match status" value="1"/>
</dbReference>
<dbReference type="GO" id="GO:0017168">
    <property type="term" value="F:5-oxoprolinase (ATP-hydrolyzing) activity"/>
    <property type="evidence" value="ECO:0007669"/>
    <property type="project" value="TreeGrafter"/>
</dbReference>
<dbReference type="Proteomes" id="UP000316609">
    <property type="component" value="Unassembled WGS sequence"/>
</dbReference>
<dbReference type="AlphaFoldDB" id="A0A538TKG6"/>
<organism evidence="3 4">
    <name type="scientific">Eiseniibacteriota bacterium</name>
    <dbReference type="NCBI Taxonomy" id="2212470"/>
    <lineage>
        <taxon>Bacteria</taxon>
        <taxon>Candidatus Eiseniibacteriota</taxon>
    </lineage>
</organism>
<dbReference type="Pfam" id="PF02538">
    <property type="entry name" value="Hydantoinase_B"/>
    <property type="match status" value="1"/>
</dbReference>
<evidence type="ECO:0000313" key="4">
    <source>
        <dbReference type="Proteomes" id="UP000316609"/>
    </source>
</evidence>
<dbReference type="InterPro" id="IPR003692">
    <property type="entry name" value="Hydantoinase_B"/>
</dbReference>
<gene>
    <name evidence="3" type="ORF">E6K78_09820</name>
</gene>
<feature type="compositionally biased region" description="Basic residues" evidence="1">
    <location>
        <begin position="610"/>
        <end position="625"/>
    </location>
</feature>
<evidence type="ECO:0000259" key="2">
    <source>
        <dbReference type="Pfam" id="PF02538"/>
    </source>
</evidence>
<proteinExistence type="predicted"/>
<evidence type="ECO:0000256" key="1">
    <source>
        <dbReference type="SAM" id="MobiDB-lite"/>
    </source>
</evidence>
<sequence length="625" mass="66275">MGGRHAPGRPRPRARLERLGLGARVGARGPLVPICHPRARTDPGGRLDAVGPETLARPDASLRHAGAHARTLVIGPGRRRALDPVRLALERSLFESCAEEMGVTLMRTAHSPNIKERLDHSCAIFDRRGRLVAQAAHIPVHLGSMPRAVEASLALAPFAPGDVVLLNDPYAGGTHLPDLTMVTPVFLGPGAPEFFVANRAHHADVGGAAPGSMPLAREIYEEGLRVPPLRLVRGGRLEEDVLRLLLANVRTPEEREADLKAGLGAQAIGVERLRELARRAGAGDRGRAALRRAAEDLMQVAERSVRAALRALPRGQFRHHDVLDDDGMSDQPIEIAVTLTVGEGRARVDFTGSSPQTSGPVNAVEAVSRAATWYAVRCVLGEIPINHGTFRPIEVVAPPGTVVHALPPAAVGAGNVETSQRIVDVVLGAFAKALPDRIPAASSGTMNNLLIGGVDPRTGRPFSYYETLAGGHGAGPGWHGASALQAHMTNTRNTPVEALEHAYPLRVVGTQIRRGSGGRGRFRGGDGIERTLELRARARVTVIADRRRRGPYGLSGGRAGARGFTRVEQPGPSGAAERSRAPWPGKFQADLAAGSVLTLASPGGGGFGRPARRRGRRVRSGRRAP</sequence>
<reference evidence="3 4" key="1">
    <citation type="journal article" date="2019" name="Nat. Microbiol.">
        <title>Mediterranean grassland soil C-N compound turnover is dependent on rainfall and depth, and is mediated by genomically divergent microorganisms.</title>
        <authorList>
            <person name="Diamond S."/>
            <person name="Andeer P.F."/>
            <person name="Li Z."/>
            <person name="Crits-Christoph A."/>
            <person name="Burstein D."/>
            <person name="Anantharaman K."/>
            <person name="Lane K.R."/>
            <person name="Thomas B.C."/>
            <person name="Pan C."/>
            <person name="Northen T.R."/>
            <person name="Banfield J.F."/>
        </authorList>
    </citation>
    <scope>NUCLEOTIDE SEQUENCE [LARGE SCALE GENOMIC DNA]</scope>
    <source>
        <strain evidence="3">WS_8</strain>
    </source>
</reference>
<name>A0A538TKG6_UNCEI</name>
<protein>
    <submittedName>
        <fullName evidence="3">Hydantoinase B/oxoprolinase family protein</fullName>
    </submittedName>
</protein>
<accession>A0A538TKG6</accession>
<feature type="domain" description="Hydantoinase B/oxoprolinase" evidence="2">
    <location>
        <begin position="83"/>
        <end position="610"/>
    </location>
</feature>
<dbReference type="InterPro" id="IPR045079">
    <property type="entry name" value="Oxoprolinase-like"/>
</dbReference>
<dbReference type="PANTHER" id="PTHR11365">
    <property type="entry name" value="5-OXOPROLINASE RELATED"/>
    <property type="match status" value="1"/>
</dbReference>